<feature type="non-terminal residue" evidence="2">
    <location>
        <position position="89"/>
    </location>
</feature>
<evidence type="ECO:0000313" key="3">
    <source>
        <dbReference type="Proteomes" id="UP000838878"/>
    </source>
</evidence>
<feature type="region of interest" description="Disordered" evidence="1">
    <location>
        <begin position="24"/>
        <end position="51"/>
    </location>
</feature>
<name>A0A8J9W6Q5_9NEOP</name>
<feature type="region of interest" description="Disordered" evidence="1">
    <location>
        <begin position="64"/>
        <end position="89"/>
    </location>
</feature>
<organism evidence="2 3">
    <name type="scientific">Brenthis ino</name>
    <name type="common">lesser marbled fritillary</name>
    <dbReference type="NCBI Taxonomy" id="405034"/>
    <lineage>
        <taxon>Eukaryota</taxon>
        <taxon>Metazoa</taxon>
        <taxon>Ecdysozoa</taxon>
        <taxon>Arthropoda</taxon>
        <taxon>Hexapoda</taxon>
        <taxon>Insecta</taxon>
        <taxon>Pterygota</taxon>
        <taxon>Neoptera</taxon>
        <taxon>Endopterygota</taxon>
        <taxon>Lepidoptera</taxon>
        <taxon>Glossata</taxon>
        <taxon>Ditrysia</taxon>
        <taxon>Papilionoidea</taxon>
        <taxon>Nymphalidae</taxon>
        <taxon>Heliconiinae</taxon>
        <taxon>Argynnini</taxon>
        <taxon>Brenthis</taxon>
    </lineage>
</organism>
<gene>
    <name evidence="2" type="ORF">BINO364_LOCUS12832</name>
</gene>
<reference evidence="2" key="1">
    <citation type="submission" date="2021-12" db="EMBL/GenBank/DDBJ databases">
        <authorList>
            <person name="Martin H S."/>
        </authorList>
    </citation>
    <scope>NUCLEOTIDE SEQUENCE</scope>
</reference>
<evidence type="ECO:0000256" key="1">
    <source>
        <dbReference type="SAM" id="MobiDB-lite"/>
    </source>
</evidence>
<dbReference type="EMBL" id="OV170226">
    <property type="protein sequence ID" value="CAH0727497.1"/>
    <property type="molecule type" value="Genomic_DNA"/>
</dbReference>
<accession>A0A8J9W6Q5</accession>
<dbReference type="AlphaFoldDB" id="A0A8J9W6Q5"/>
<proteinExistence type="predicted"/>
<dbReference type="Proteomes" id="UP000838878">
    <property type="component" value="Chromosome 6"/>
</dbReference>
<sequence>MFNKSMVSLVSRGKLSAVAIGCGAKGGAPAPPNRLLDQEEMTSPISRRKKSFTPLVRANMTNAAISGEPQRRAARNRRGAPPGLNINYP</sequence>
<keyword evidence="3" id="KW-1185">Reference proteome</keyword>
<evidence type="ECO:0000313" key="2">
    <source>
        <dbReference type="EMBL" id="CAH0727497.1"/>
    </source>
</evidence>
<protein>
    <submittedName>
        <fullName evidence="2">Uncharacterized protein</fullName>
    </submittedName>
</protein>